<feature type="compositionally biased region" description="Basic and acidic residues" evidence="1">
    <location>
        <begin position="170"/>
        <end position="180"/>
    </location>
</feature>
<evidence type="ECO:0000313" key="2">
    <source>
        <dbReference type="EMBL" id="KAK1765804.1"/>
    </source>
</evidence>
<comment type="caution">
    <text evidence="2">The sequence shown here is derived from an EMBL/GenBank/DDBJ whole genome shotgun (WGS) entry which is preliminary data.</text>
</comment>
<accession>A0AAJ0BWK7</accession>
<feature type="region of interest" description="Disordered" evidence="1">
    <location>
        <begin position="1"/>
        <end position="270"/>
    </location>
</feature>
<dbReference type="AlphaFoldDB" id="A0AAJ0BWK7"/>
<dbReference type="GeneID" id="85305278"/>
<feature type="compositionally biased region" description="Low complexity" evidence="1">
    <location>
        <begin position="92"/>
        <end position="119"/>
    </location>
</feature>
<dbReference type="Pfam" id="PF10253">
    <property type="entry name" value="PRCC"/>
    <property type="match status" value="1"/>
</dbReference>
<name>A0AAJ0BWK7_9PEZI</name>
<dbReference type="RefSeq" id="XP_060282017.1">
    <property type="nucleotide sequence ID" value="XM_060422091.1"/>
</dbReference>
<evidence type="ECO:0000256" key="1">
    <source>
        <dbReference type="SAM" id="MobiDB-lite"/>
    </source>
</evidence>
<dbReference type="InterPro" id="IPR018800">
    <property type="entry name" value="PRCC"/>
</dbReference>
<keyword evidence="3" id="KW-1185">Reference proteome</keyword>
<feature type="compositionally biased region" description="Low complexity" evidence="1">
    <location>
        <begin position="14"/>
        <end position="32"/>
    </location>
</feature>
<organism evidence="2 3">
    <name type="scientific">Phialemonium atrogriseum</name>
    <dbReference type="NCBI Taxonomy" id="1093897"/>
    <lineage>
        <taxon>Eukaryota</taxon>
        <taxon>Fungi</taxon>
        <taxon>Dikarya</taxon>
        <taxon>Ascomycota</taxon>
        <taxon>Pezizomycotina</taxon>
        <taxon>Sordariomycetes</taxon>
        <taxon>Sordariomycetidae</taxon>
        <taxon>Cephalothecales</taxon>
        <taxon>Cephalothecaceae</taxon>
        <taxon>Phialemonium</taxon>
    </lineage>
</organism>
<evidence type="ECO:0000313" key="3">
    <source>
        <dbReference type="Proteomes" id="UP001244011"/>
    </source>
</evidence>
<proteinExistence type="predicted"/>
<protein>
    <submittedName>
        <fullName evidence="2">Mitotic checkpoint regulator, MAD2B-interacting-domain-containing protein</fullName>
    </submittedName>
</protein>
<feature type="compositionally biased region" description="Gly residues" evidence="1">
    <location>
        <begin position="202"/>
        <end position="212"/>
    </location>
</feature>
<sequence>MGLVDYSDSESDSESPAPNSQPAKQPSSSSKPFQKLVSRSNPGKIVISLPTASGGADGPDQKPSDGPPPAKRARTGAGGGGRFSNFGSFLPAPKTTTATTTAGKTASSSSSSSSPQATAGVGGGGNAAPRPGIHLKTGAEPAFDREQPVGSGSGLNLPPPKQSKGPSIHPDQKPEEEVKLVGKPLMFKPLSVARNPAKKKNQGGGSGSGLNGAGVAVGKSPAAAAEETKAVQEEPARKKKISLFSIPDGGGPAEDPLPAPPGNGAYEPLFLTPTAEDGAAAAAYGEAGDSSYPSHAQQAPAAPAPHHRPDTLSSIADDMNLSAAARRELFGRGGPSESLSSAGVIRFDMEREYAHNETVRAAGDTAVHNPVRAIAPGKHSLRQLVNSVQSNRTALEDSFMAAKSGKKDAAGRYGW</sequence>
<feature type="region of interest" description="Disordered" evidence="1">
    <location>
        <begin position="284"/>
        <end position="313"/>
    </location>
</feature>
<dbReference type="Proteomes" id="UP001244011">
    <property type="component" value="Unassembled WGS sequence"/>
</dbReference>
<feature type="compositionally biased region" description="Basic and acidic residues" evidence="1">
    <location>
        <begin position="226"/>
        <end position="236"/>
    </location>
</feature>
<feature type="compositionally biased region" description="Low complexity" evidence="1">
    <location>
        <begin position="284"/>
        <end position="301"/>
    </location>
</feature>
<dbReference type="EMBL" id="MU839014">
    <property type="protein sequence ID" value="KAK1765804.1"/>
    <property type="molecule type" value="Genomic_DNA"/>
</dbReference>
<gene>
    <name evidence="2" type="ORF">QBC33DRAFT_137825</name>
</gene>
<reference evidence="2" key="1">
    <citation type="submission" date="2023-06" db="EMBL/GenBank/DDBJ databases">
        <title>Genome-scale phylogeny and comparative genomics of the fungal order Sordariales.</title>
        <authorList>
            <consortium name="Lawrence Berkeley National Laboratory"/>
            <person name="Hensen N."/>
            <person name="Bonometti L."/>
            <person name="Westerberg I."/>
            <person name="Brannstrom I.O."/>
            <person name="Guillou S."/>
            <person name="Cros-Aarteil S."/>
            <person name="Calhoun S."/>
            <person name="Haridas S."/>
            <person name="Kuo A."/>
            <person name="Mondo S."/>
            <person name="Pangilinan J."/>
            <person name="Riley R."/>
            <person name="Labutti K."/>
            <person name="Andreopoulos B."/>
            <person name="Lipzen A."/>
            <person name="Chen C."/>
            <person name="Yanf M."/>
            <person name="Daum C."/>
            <person name="Ng V."/>
            <person name="Clum A."/>
            <person name="Steindorff A."/>
            <person name="Ohm R."/>
            <person name="Martin F."/>
            <person name="Silar P."/>
            <person name="Natvig D."/>
            <person name="Lalanne C."/>
            <person name="Gautier V."/>
            <person name="Ament-Velasquez S.L."/>
            <person name="Kruys A."/>
            <person name="Hutchinson M.I."/>
            <person name="Powell A.J."/>
            <person name="Barry K."/>
            <person name="Miller A.N."/>
            <person name="Grigoriev I.V."/>
            <person name="Debuchy R."/>
            <person name="Gladieux P."/>
            <person name="Thoren M.H."/>
            <person name="Johannesson H."/>
        </authorList>
    </citation>
    <scope>NUCLEOTIDE SEQUENCE</scope>
    <source>
        <strain evidence="2">8032-3</strain>
    </source>
</reference>